<evidence type="ECO:0000256" key="1">
    <source>
        <dbReference type="SAM" id="Coils"/>
    </source>
</evidence>
<protein>
    <submittedName>
        <fullName evidence="2">Uncharacterized protein</fullName>
    </submittedName>
</protein>
<keyword evidence="3" id="KW-1185">Reference proteome</keyword>
<dbReference type="EMBL" id="LNYU01000091">
    <property type="protein sequence ID" value="KTD53242.1"/>
    <property type="molecule type" value="Genomic_DNA"/>
</dbReference>
<evidence type="ECO:0000313" key="3">
    <source>
        <dbReference type="Proteomes" id="UP000054703"/>
    </source>
</evidence>
<name>A0A0W0Y8U3_9GAMM</name>
<dbReference type="OrthoDB" id="5653605at2"/>
<dbReference type="PATRIC" id="fig|45074.5.peg.3925"/>
<keyword evidence="1" id="KW-0175">Coiled coil</keyword>
<dbReference type="AlphaFoldDB" id="A0A0W0Y8U3"/>
<sequence length="74" mass="8615">MRLKVEIEAELTKERNRLKGLEKEVADNDDRGIDRYMFLSSIKQLLEGAKIRVSDLEEELEQYTKNSATPNMTL</sequence>
<organism evidence="2 3">
    <name type="scientific">Legionella santicrucis</name>
    <dbReference type="NCBI Taxonomy" id="45074"/>
    <lineage>
        <taxon>Bacteria</taxon>
        <taxon>Pseudomonadati</taxon>
        <taxon>Pseudomonadota</taxon>
        <taxon>Gammaproteobacteria</taxon>
        <taxon>Legionellales</taxon>
        <taxon>Legionellaceae</taxon>
        <taxon>Legionella</taxon>
    </lineage>
</organism>
<proteinExistence type="predicted"/>
<comment type="caution">
    <text evidence="2">The sequence shown here is derived from an EMBL/GenBank/DDBJ whole genome shotgun (WGS) entry which is preliminary data.</text>
</comment>
<feature type="coiled-coil region" evidence="1">
    <location>
        <begin position="4"/>
        <end position="66"/>
    </location>
</feature>
<evidence type="ECO:0000313" key="2">
    <source>
        <dbReference type="EMBL" id="KTD53242.1"/>
    </source>
</evidence>
<dbReference type="RefSeq" id="WP_058515557.1">
    <property type="nucleotide sequence ID" value="NZ_CAAAIH010000001.1"/>
</dbReference>
<dbReference type="Proteomes" id="UP000054703">
    <property type="component" value="Unassembled WGS sequence"/>
</dbReference>
<accession>A0A0W0Y8U3</accession>
<gene>
    <name evidence="2" type="ORF">Lsan_3652</name>
</gene>
<reference evidence="2 3" key="1">
    <citation type="submission" date="2015-11" db="EMBL/GenBank/DDBJ databases">
        <title>Genomic analysis of 38 Legionella species identifies large and diverse effector repertoires.</title>
        <authorList>
            <person name="Burstein D."/>
            <person name="Amaro F."/>
            <person name="Zusman T."/>
            <person name="Lifshitz Z."/>
            <person name="Cohen O."/>
            <person name="Gilbert J.A."/>
            <person name="Pupko T."/>
            <person name="Shuman H.A."/>
            <person name="Segal G."/>
        </authorList>
    </citation>
    <scope>NUCLEOTIDE SEQUENCE [LARGE SCALE GENOMIC DNA]</scope>
    <source>
        <strain evidence="2 3">SC-63-C7</strain>
    </source>
</reference>